<evidence type="ECO:0000256" key="2">
    <source>
        <dbReference type="ARBA" id="ARBA00022598"/>
    </source>
</evidence>
<dbReference type="RefSeq" id="WP_406856503.1">
    <property type="nucleotide sequence ID" value="NZ_CP157484.1"/>
</dbReference>
<dbReference type="Pfam" id="PF19045">
    <property type="entry name" value="Ligase_CoA_2"/>
    <property type="match status" value="1"/>
</dbReference>
<dbReference type="Gene3D" id="3.40.50.261">
    <property type="entry name" value="Succinyl-CoA synthetase domains"/>
    <property type="match status" value="2"/>
</dbReference>
<dbReference type="InterPro" id="IPR013815">
    <property type="entry name" value="ATP_grasp_subdomain_1"/>
</dbReference>
<keyword evidence="4" id="KW-0067">ATP-binding</keyword>
<dbReference type="Pfam" id="PF13380">
    <property type="entry name" value="CoA_binding_2"/>
    <property type="match status" value="1"/>
</dbReference>
<dbReference type="SMART" id="SM00881">
    <property type="entry name" value="CoA_binding"/>
    <property type="match status" value="1"/>
</dbReference>
<dbReference type="InterPro" id="IPR003781">
    <property type="entry name" value="CoA-bd"/>
</dbReference>
<dbReference type="InterPro" id="IPR000182">
    <property type="entry name" value="GNAT_dom"/>
</dbReference>
<dbReference type="InterPro" id="IPR043938">
    <property type="entry name" value="Ligase_CoA_dom"/>
</dbReference>
<organism evidence="6">
    <name type="scientific">Alsobacter sp. KACC 23698</name>
    <dbReference type="NCBI Taxonomy" id="3149229"/>
    <lineage>
        <taxon>Bacteria</taxon>
        <taxon>Pseudomonadati</taxon>
        <taxon>Pseudomonadota</taxon>
        <taxon>Alphaproteobacteria</taxon>
        <taxon>Hyphomicrobiales</taxon>
        <taxon>Alsobacteraceae</taxon>
        <taxon>Alsobacter</taxon>
    </lineage>
</organism>
<reference evidence="6" key="1">
    <citation type="submission" date="2024-05" db="EMBL/GenBank/DDBJ databases">
        <authorList>
            <person name="Kim S."/>
            <person name="Heo J."/>
            <person name="Choi H."/>
            <person name="Choi Y."/>
            <person name="Kwon S.-W."/>
            <person name="Kim Y."/>
        </authorList>
    </citation>
    <scope>NUCLEOTIDE SEQUENCE</scope>
    <source>
        <strain evidence="6">KACC 23698</strain>
    </source>
</reference>
<dbReference type="PANTHER" id="PTHR43334">
    <property type="entry name" value="ACETATE--COA LIGASE [ADP-FORMING]"/>
    <property type="match status" value="1"/>
</dbReference>
<dbReference type="Pfam" id="PF13607">
    <property type="entry name" value="Succ_CoA_lig"/>
    <property type="match status" value="1"/>
</dbReference>
<dbReference type="Gene3D" id="3.30.470.20">
    <property type="entry name" value="ATP-grasp fold, B domain"/>
    <property type="match status" value="1"/>
</dbReference>
<evidence type="ECO:0000259" key="5">
    <source>
        <dbReference type="PROSITE" id="PS51186"/>
    </source>
</evidence>
<dbReference type="InterPro" id="IPR032875">
    <property type="entry name" value="Succ_CoA_lig_flav_dom"/>
</dbReference>
<dbReference type="Gene3D" id="3.40.630.30">
    <property type="match status" value="1"/>
</dbReference>
<dbReference type="SUPFAM" id="SSF55729">
    <property type="entry name" value="Acyl-CoA N-acyltransferases (Nat)"/>
    <property type="match status" value="1"/>
</dbReference>
<dbReference type="GO" id="GO:0005524">
    <property type="term" value="F:ATP binding"/>
    <property type="evidence" value="ECO:0007669"/>
    <property type="project" value="UniProtKB-KW"/>
</dbReference>
<evidence type="ECO:0000313" key="6">
    <source>
        <dbReference type="EMBL" id="XBO39658.1"/>
    </source>
</evidence>
<dbReference type="Pfam" id="PF13549">
    <property type="entry name" value="ATP-grasp_5"/>
    <property type="match status" value="1"/>
</dbReference>
<keyword evidence="3" id="KW-0547">Nucleotide-binding</keyword>
<dbReference type="Gene3D" id="3.30.1490.20">
    <property type="entry name" value="ATP-grasp fold, A domain"/>
    <property type="match status" value="1"/>
</dbReference>
<dbReference type="InterPro" id="IPR036291">
    <property type="entry name" value="NAD(P)-bd_dom_sf"/>
</dbReference>
<name>A0AAU7JGX5_9HYPH</name>
<keyword evidence="2 6" id="KW-0436">Ligase</keyword>
<dbReference type="AlphaFoldDB" id="A0AAU7JGX5"/>
<proteinExistence type="predicted"/>
<dbReference type="GO" id="GO:0006099">
    <property type="term" value="P:tricarboxylic acid cycle"/>
    <property type="evidence" value="ECO:0007669"/>
    <property type="project" value="UniProtKB-KW"/>
</dbReference>
<dbReference type="InterPro" id="IPR016102">
    <property type="entry name" value="Succinyl-CoA_synth-like"/>
</dbReference>
<protein>
    <submittedName>
        <fullName evidence="6">Bifunctional acetate--CoA ligase family protein/GNAT family N-acetyltransferase</fullName>
    </submittedName>
</protein>
<dbReference type="SUPFAM" id="SSF52210">
    <property type="entry name" value="Succinyl-CoA synthetase domains"/>
    <property type="match status" value="2"/>
</dbReference>
<dbReference type="SUPFAM" id="SSF51735">
    <property type="entry name" value="NAD(P)-binding Rossmann-fold domains"/>
    <property type="match status" value="1"/>
</dbReference>
<evidence type="ECO:0000256" key="3">
    <source>
        <dbReference type="ARBA" id="ARBA00022741"/>
    </source>
</evidence>
<dbReference type="InterPro" id="IPR051538">
    <property type="entry name" value="Acyl-CoA_Synth/Transferase"/>
</dbReference>
<dbReference type="GO" id="GO:0016747">
    <property type="term" value="F:acyltransferase activity, transferring groups other than amino-acyl groups"/>
    <property type="evidence" value="ECO:0007669"/>
    <property type="project" value="InterPro"/>
</dbReference>
<dbReference type="PROSITE" id="PS51186">
    <property type="entry name" value="GNAT"/>
    <property type="match status" value="1"/>
</dbReference>
<sequence>MSTYRLENLFAPHSIALVGASPREGSLGRAVLKNLLAAGFEGPLHLVNPKHRSIEGLACVPSLSDLPSPPDVVVIAAPAAAVPDIVDEAGRIGACAAVIITAGFDRGPGSAEDRIKASARRSGLRIVGPNCLGVIAPAARFDASFAARPALKGDLALISQSGAIAASLIEWAGERGVGFSGIVSLGDKIDVDFGDCLDFFAQDRGTRAILLYVESINDARKFMSAARAAARTKPVVVVKSGRHKAGARAAHSHTGALAGSDAVYEAAFRRAGLLRVYDLDELFAAAETLSRVGPFRGDRIGVLTNGGGIGVLAVDRLVDLGGQLATLTQATMQALDASLPPGWSHANPVDIIGDADAARYARALEAMLRDDGVDAVLAMNCPTALVSSRAAAQSVADVVKAHRSGSFKPKPVFAVWLGDRTESQEIFEAARIPNYSSEADAVRGIMHLVDYRKAQDLIMEMPPSLPEDFSPDMEAARRHVRAALERGERWLDPVAVTGVLEAYQIPVAPVRLAATPEEAGRLAASFLASGSAVAIKILSQQIAHKSDVGGVVLNLSSESAVVEAARTMLAHVAQVRPDATLDGVTVQPMIYRPRGRELIAGLADDPTFGPVVAFGRGGTAVEVINDKSLALPPLDLTLAHTLIGRTRVSRLLRGYRDVPPADVDAVALTLVKLAQLSADVPEIRELDLNPLIADESGCIALDARIGVEASPAGQRRTALNPRFAIRPYPKEWERELTLKDDWRVFVRPVRPEDEPLYADFFQKVTPEDLRLRFFAKVKDFSHAFVARLTQLDYARAIAFAALDRKTGELLGVVRLHSDANHDTGEYAILLRSDLKGRGLGWALMRLMIDYAKADGLKSVHGQILRENTTMLAMCAALGFEAHADPDDRDIKTAVLDLTRVPDPAPAAA</sequence>
<dbReference type="Gene3D" id="3.40.50.720">
    <property type="entry name" value="NAD(P)-binding Rossmann-like Domain"/>
    <property type="match status" value="1"/>
</dbReference>
<dbReference type="EMBL" id="CP157484">
    <property type="protein sequence ID" value="XBO39658.1"/>
    <property type="molecule type" value="Genomic_DNA"/>
</dbReference>
<dbReference type="GO" id="GO:0043758">
    <property type="term" value="F:acetate-CoA ligase (ADP-forming) activity"/>
    <property type="evidence" value="ECO:0007669"/>
    <property type="project" value="InterPro"/>
</dbReference>
<dbReference type="CDD" id="cd04301">
    <property type="entry name" value="NAT_SF"/>
    <property type="match status" value="1"/>
</dbReference>
<dbReference type="SUPFAM" id="SSF56059">
    <property type="entry name" value="Glutathione synthetase ATP-binding domain-like"/>
    <property type="match status" value="1"/>
</dbReference>
<keyword evidence="1" id="KW-0816">Tricarboxylic acid cycle</keyword>
<gene>
    <name evidence="6" type="ORF">ABEG18_02415</name>
</gene>
<dbReference type="InterPro" id="IPR016181">
    <property type="entry name" value="Acyl_CoA_acyltransferase"/>
</dbReference>
<dbReference type="PANTHER" id="PTHR43334:SF1">
    <property type="entry name" value="3-HYDROXYPROPIONATE--COA LIGASE [ADP-FORMING]"/>
    <property type="match status" value="1"/>
</dbReference>
<accession>A0AAU7JGX5</accession>
<evidence type="ECO:0000256" key="1">
    <source>
        <dbReference type="ARBA" id="ARBA00022532"/>
    </source>
</evidence>
<feature type="domain" description="N-acetyltransferase" evidence="5">
    <location>
        <begin position="744"/>
        <end position="901"/>
    </location>
</feature>
<dbReference type="Pfam" id="PF13302">
    <property type="entry name" value="Acetyltransf_3"/>
    <property type="match status" value="1"/>
</dbReference>
<evidence type="ECO:0000256" key="4">
    <source>
        <dbReference type="ARBA" id="ARBA00022840"/>
    </source>
</evidence>